<dbReference type="EC" id="2.7.11.5" evidence="11"/>
<keyword evidence="10 11" id="KW-0904">Protein phosphatase</keyword>
<proteinExistence type="inferred from homology"/>
<evidence type="ECO:0000313" key="14">
    <source>
        <dbReference type="EMBL" id="MFC0228028.1"/>
    </source>
</evidence>
<comment type="function">
    <text evidence="11">Bifunctional enzyme which can phosphorylate or dephosphorylate isocitrate dehydrogenase (IDH) on a specific serine residue. This is a regulatory mechanism which enables bacteria to bypass the Krebs cycle via the glyoxylate shunt in response to the source of carbon. When bacteria are grown on glucose, IDH is fully active and unphosphorylated, but when grown on acetate or ethanol, the activity of IDH declines drastically concomitant with its phosphorylation.</text>
</comment>
<keyword evidence="9 11" id="KW-0067">ATP-binding</keyword>
<evidence type="ECO:0000259" key="13">
    <source>
        <dbReference type="Pfam" id="PF20423"/>
    </source>
</evidence>
<feature type="binding site" evidence="11">
    <location>
        <begin position="315"/>
        <end position="321"/>
    </location>
    <ligand>
        <name>ATP</name>
        <dbReference type="ChEBI" id="CHEBI:30616"/>
    </ligand>
</feature>
<keyword evidence="6 11" id="KW-0547">Nucleotide-binding</keyword>
<feature type="active site" evidence="11">
    <location>
        <position position="371"/>
    </location>
</feature>
<evidence type="ECO:0000256" key="2">
    <source>
        <dbReference type="ARBA" id="ARBA00022490"/>
    </source>
</evidence>
<feature type="domain" description="Isocitrate dehydrogenase kinase/phosphatase (AceK) regulatory" evidence="13">
    <location>
        <begin position="10"/>
        <end position="308"/>
    </location>
</feature>
<keyword evidence="8 11" id="KW-0378">Hydrolase</keyword>
<organism evidence="14 15">
    <name type="scientific">Serratia aquatilis</name>
    <dbReference type="NCBI Taxonomy" id="1737515"/>
    <lineage>
        <taxon>Bacteria</taxon>
        <taxon>Pseudomonadati</taxon>
        <taxon>Pseudomonadota</taxon>
        <taxon>Gammaproteobacteria</taxon>
        <taxon>Enterobacterales</taxon>
        <taxon>Yersiniaceae</taxon>
        <taxon>Serratia</taxon>
    </lineage>
</organism>
<evidence type="ECO:0000256" key="8">
    <source>
        <dbReference type="ARBA" id="ARBA00022801"/>
    </source>
</evidence>
<dbReference type="Pfam" id="PF20423">
    <property type="entry name" value="AceK_regulatory"/>
    <property type="match status" value="1"/>
</dbReference>
<evidence type="ECO:0000256" key="1">
    <source>
        <dbReference type="ARBA" id="ARBA00022435"/>
    </source>
</evidence>
<comment type="catalytic activity">
    <reaction evidence="11">
        <text>L-seryl-[isocitrate dehydrogenase] + ATP = O-phospho-L-seryl-[isocitrate dehydrogenase] + ADP + H(+)</text>
        <dbReference type="Rhea" id="RHEA:43540"/>
        <dbReference type="Rhea" id="RHEA-COMP:10605"/>
        <dbReference type="Rhea" id="RHEA-COMP:10606"/>
        <dbReference type="ChEBI" id="CHEBI:15378"/>
        <dbReference type="ChEBI" id="CHEBI:29999"/>
        <dbReference type="ChEBI" id="CHEBI:30616"/>
        <dbReference type="ChEBI" id="CHEBI:83421"/>
        <dbReference type="ChEBI" id="CHEBI:456216"/>
        <dbReference type="EC" id="2.7.11.5"/>
    </reaction>
</comment>
<dbReference type="PIRSF" id="PIRSF000719">
    <property type="entry name" value="AceK"/>
    <property type="match status" value="1"/>
</dbReference>
<dbReference type="RefSeq" id="WP_380677220.1">
    <property type="nucleotide sequence ID" value="NZ_CP173186.1"/>
</dbReference>
<dbReference type="InterPro" id="IPR046854">
    <property type="entry name" value="AceK_regulatory"/>
</dbReference>
<feature type="binding site" evidence="11">
    <location>
        <position position="336"/>
    </location>
    <ligand>
        <name>ATP</name>
        <dbReference type="ChEBI" id="CHEBI:30616"/>
    </ligand>
</feature>
<keyword evidence="15" id="KW-1185">Reference proteome</keyword>
<keyword evidence="2 11" id="KW-0963">Cytoplasm</keyword>
<keyword evidence="7 11" id="KW-0418">Kinase</keyword>
<dbReference type="HAMAP" id="MF_00747">
    <property type="entry name" value="AceK"/>
    <property type="match status" value="1"/>
</dbReference>
<evidence type="ECO:0000256" key="5">
    <source>
        <dbReference type="ARBA" id="ARBA00022679"/>
    </source>
</evidence>
<dbReference type="EC" id="3.1.3.-" evidence="11"/>
<dbReference type="Pfam" id="PF06315">
    <property type="entry name" value="AceK_kinase"/>
    <property type="match status" value="1"/>
</dbReference>
<dbReference type="InterPro" id="IPR010452">
    <property type="entry name" value="Isocitrate_DH_AceK"/>
</dbReference>
<keyword evidence="4 11" id="KW-0816">Tricarboxylic acid cycle</keyword>
<dbReference type="NCBIfam" id="NF002804">
    <property type="entry name" value="PRK02946.1"/>
    <property type="match status" value="1"/>
</dbReference>
<evidence type="ECO:0000256" key="4">
    <source>
        <dbReference type="ARBA" id="ARBA00022532"/>
    </source>
</evidence>
<evidence type="ECO:0000259" key="12">
    <source>
        <dbReference type="Pfam" id="PF06315"/>
    </source>
</evidence>
<reference evidence="14 15" key="1">
    <citation type="submission" date="2024-09" db="EMBL/GenBank/DDBJ databases">
        <authorList>
            <person name="Sun Q."/>
            <person name="Mori K."/>
        </authorList>
    </citation>
    <scope>NUCLEOTIDE SEQUENCE [LARGE SCALE GENOMIC DNA]</scope>
    <source>
        <strain evidence="14 15">CCM 8626</strain>
    </source>
</reference>
<dbReference type="Proteomes" id="UP001589792">
    <property type="component" value="Unassembled WGS sequence"/>
</dbReference>
<keyword evidence="1 11" id="KW-0329">Glyoxylate bypass</keyword>
<comment type="subcellular location">
    <subcellularLocation>
        <location evidence="11">Cytoplasm</location>
    </subcellularLocation>
</comment>
<dbReference type="PANTHER" id="PTHR39559:SF1">
    <property type="entry name" value="ISOCITRATE DEHYDROGENASE KINASE_PHOSPHATASE"/>
    <property type="match status" value="1"/>
</dbReference>
<evidence type="ECO:0000256" key="10">
    <source>
        <dbReference type="ARBA" id="ARBA00022912"/>
    </source>
</evidence>
<name>A0ABV6EG94_9GAMM</name>
<sequence>MAAKLELLIAQTILQGFDAQYGRFLEVTAGAQQRFEQADWPAVQLAMKQRIHLYDHHVGLVVEQLKCITGQKYYDADFPNRVKAVYTDLLPDYPRFEIAESFFNSVYCRLFQHRDLTPEKLFVFSSQPERRFRDIPRPLARNVAPNGDLAGMLHNLLTDLPLRLPWEDLPRDIRYITRALVQTFHPQQLASATFQIANELFYRNKAAWLVGKLRLAEGVFPFLLPIHRSDAGELFIDTCLTSKEEASIVFGFARSYFMVYAPLPAAMVEWLREILPGKTTAELYMAIGCQKHGKTECYREYLTFMAQSHEQFIIAPGVKGMVMLVFTLPSFDRVFKVIKDEFAPQKEVTQAQVMACYQLVKEHDRVGRMADTQEYENFVVDKVRISPELLAELQREVPEKLEDLGDRIVIKHLYMERRMTPLNLYLEQADDQQLHDAIEEYGNAIKQLAAANIFPGDMLFKNFGVTRHGRVVFYDYDEICYMTEVNFREIPPPRYPEDELASEPWYSVSPNDVFPEEFRHFLCGDKRIRNIFEEMHSDLFEADYWRGLQQRIREGHIEDVFAYRKKRRFSQRFPADYAEVSAG</sequence>
<evidence type="ECO:0000256" key="7">
    <source>
        <dbReference type="ARBA" id="ARBA00022777"/>
    </source>
</evidence>
<evidence type="ECO:0000256" key="6">
    <source>
        <dbReference type="ARBA" id="ARBA00022741"/>
    </source>
</evidence>
<dbReference type="PANTHER" id="PTHR39559">
    <property type="match status" value="1"/>
</dbReference>
<protein>
    <recommendedName>
        <fullName evidence="11">Isocitrate dehydrogenase kinase/phosphatase</fullName>
        <shortName evidence="11">IDH kinase/phosphatase</shortName>
        <shortName evidence="11">IDHK/P</shortName>
        <ecNumber evidence="11">2.7.11.5</ecNumber>
        <ecNumber evidence="11">3.1.3.-</ecNumber>
    </recommendedName>
</protein>
<evidence type="ECO:0000256" key="11">
    <source>
        <dbReference type="HAMAP-Rule" id="MF_00747"/>
    </source>
</evidence>
<evidence type="ECO:0000256" key="3">
    <source>
        <dbReference type="ARBA" id="ARBA00022527"/>
    </source>
</evidence>
<dbReference type="EMBL" id="JBHLXG010000018">
    <property type="protein sequence ID" value="MFC0228028.1"/>
    <property type="molecule type" value="Genomic_DNA"/>
</dbReference>
<evidence type="ECO:0000313" key="15">
    <source>
        <dbReference type="Proteomes" id="UP001589792"/>
    </source>
</evidence>
<feature type="domain" description="Isocitrate dehydrogenase kinase/phosphatase (AceK) kinase" evidence="12">
    <location>
        <begin position="310"/>
        <end position="564"/>
    </location>
</feature>
<keyword evidence="3 11" id="KW-0723">Serine/threonine-protein kinase</keyword>
<evidence type="ECO:0000256" key="9">
    <source>
        <dbReference type="ARBA" id="ARBA00022840"/>
    </source>
</evidence>
<dbReference type="InterPro" id="IPR046855">
    <property type="entry name" value="AceK_kinase"/>
</dbReference>
<accession>A0ABV6EG94</accession>
<comment type="caution">
    <text evidence="14">The sequence shown here is derived from an EMBL/GenBank/DDBJ whole genome shotgun (WGS) entry which is preliminary data.</text>
</comment>
<dbReference type="GO" id="GO:0008772">
    <property type="term" value="F:[isocitrate dehydrogenase (NADP+)] kinase activity"/>
    <property type="evidence" value="ECO:0007669"/>
    <property type="project" value="UniProtKB-EC"/>
</dbReference>
<keyword evidence="5 11" id="KW-0808">Transferase</keyword>
<gene>
    <name evidence="11 14" type="primary">aceK</name>
    <name evidence="14" type="ORF">ACFFJ3_16275</name>
</gene>
<comment type="similarity">
    <text evidence="11">Belongs to the AceK family.</text>
</comment>
<dbReference type="GO" id="GO:0016787">
    <property type="term" value="F:hydrolase activity"/>
    <property type="evidence" value="ECO:0007669"/>
    <property type="project" value="UniProtKB-KW"/>
</dbReference>